<comment type="catalytic activity">
    <reaction evidence="6">
        <text>Couples ATP hydrolysis with the unwinding of duplex DNA by translocating in the 3'-5' direction.</text>
        <dbReference type="EC" id="5.6.2.4"/>
    </reaction>
</comment>
<comment type="catalytic activity">
    <reaction evidence="8">
        <text>ATP + H2O = ADP + phosphate + H(+)</text>
        <dbReference type="Rhea" id="RHEA:13065"/>
        <dbReference type="ChEBI" id="CHEBI:15377"/>
        <dbReference type="ChEBI" id="CHEBI:15378"/>
        <dbReference type="ChEBI" id="CHEBI:30616"/>
        <dbReference type="ChEBI" id="CHEBI:43474"/>
        <dbReference type="ChEBI" id="CHEBI:456216"/>
        <dbReference type="EC" id="5.6.2.4"/>
    </reaction>
</comment>
<keyword evidence="4" id="KW-0067">ATP-binding</keyword>
<dbReference type="InterPro" id="IPR014016">
    <property type="entry name" value="UvrD-like_ATP-bd"/>
</dbReference>
<keyword evidence="3 9" id="KW-0347">Helicase</keyword>
<evidence type="ECO:0000313" key="10">
    <source>
        <dbReference type="Proteomes" id="UP000239554"/>
    </source>
</evidence>
<evidence type="ECO:0000256" key="4">
    <source>
        <dbReference type="ARBA" id="ARBA00022840"/>
    </source>
</evidence>
<dbReference type="SUPFAM" id="SSF52540">
    <property type="entry name" value="P-loop containing nucleoside triphosphate hydrolases"/>
    <property type="match status" value="1"/>
</dbReference>
<dbReference type="GO" id="GO:0003677">
    <property type="term" value="F:DNA binding"/>
    <property type="evidence" value="ECO:0007669"/>
    <property type="project" value="InterPro"/>
</dbReference>
<dbReference type="PANTHER" id="PTHR11070">
    <property type="entry name" value="UVRD / RECB / PCRA DNA HELICASE FAMILY MEMBER"/>
    <property type="match status" value="1"/>
</dbReference>
<dbReference type="GO" id="GO:0031297">
    <property type="term" value="P:replication fork processing"/>
    <property type="evidence" value="ECO:0007669"/>
    <property type="project" value="TreeGrafter"/>
</dbReference>
<dbReference type="Proteomes" id="UP000239554">
    <property type="component" value="Plasmid pECO-c85f"/>
</dbReference>
<dbReference type="GO" id="GO:0043138">
    <property type="term" value="F:3'-5' DNA helicase activity"/>
    <property type="evidence" value="ECO:0007669"/>
    <property type="project" value="UniProtKB-EC"/>
</dbReference>
<sequence>MGKFSQLPPDTPEQSLITQYKGPRLVVKAYAGTGKTTTLVKYAHNNLDSRILYLAYNRAIRDEAREKFPANVDCKTSHQLAYATIGRGYQHKLSGNLRLTDIAQAVNTKNWTFAKDILDTLNAFMCSADMRILYTHFARADTGKVLTSKQERYQIQVVEGAELIWKRMTNVQDPFPTVHDCYLKQYQLGMPNLSRRYTTILFDEAQDANPVTSSIVLQQNCKVILVGDRHQQIYRFRGANNALDSKELMNADQLYLTHSFRFGPNVSLVANALLELKGETRPVVGRGPADQVLMFLPGDVGHRAILHRTVMGVIETALSATESGAQVFWVGGIDAYQINELQDLYWFSMAEPDRVKNKKLLDEYEDYFEYQEVAKATKDPEMMRAVKIINSYDEIPERLTTLRRNTVKEEFGADITVSTAHRCKGLEWDFVQLYDDFPDVLDPELDPMARDDEINLLYVASTRAMRILALNSAVEMVIRYITQKRMVEKQMKMAAEATEVEEDTTK</sequence>
<proteinExistence type="predicted"/>
<keyword evidence="5" id="KW-0413">Isomerase</keyword>
<evidence type="ECO:0000256" key="8">
    <source>
        <dbReference type="ARBA" id="ARBA00048988"/>
    </source>
</evidence>
<reference evidence="9 10" key="1">
    <citation type="journal article" date="2018" name="MBio">
        <title>Genomic Analysis of Hospital Plumbing Reveals Diverse Reservoir of Bacterial Plasmids Conferring Carbapenem Resistance.</title>
        <authorList>
            <consortium name="NISC Comparative Sequencing Program"/>
            <person name="Weingarten R.A."/>
            <person name="Johnson R.C."/>
            <person name="Conlan S."/>
            <person name="Ramsburg A.M."/>
            <person name="Dekker J.P."/>
            <person name="Lau A.F."/>
            <person name="Khil P."/>
            <person name="Odom R.T."/>
            <person name="Deming C."/>
            <person name="Park M."/>
            <person name="Thomas P.J."/>
            <person name="Henderson D.K."/>
            <person name="Palmore T.N."/>
            <person name="Segre J.A."/>
            <person name="Frank K.M."/>
        </authorList>
    </citation>
    <scope>NUCLEOTIDE SEQUENCE [LARGE SCALE GENOMIC DNA]</scope>
    <source>
        <strain evidence="9 10">ECONIH4</strain>
        <plasmid evidence="10">peco-c85f</plasmid>
    </source>
</reference>
<dbReference type="PANTHER" id="PTHR11070:SF30">
    <property type="entry name" value="F-BOX DNA HELICASE 1"/>
    <property type="match status" value="1"/>
</dbReference>
<dbReference type="InterPro" id="IPR014017">
    <property type="entry name" value="DNA_helicase_UvrD-like_C"/>
</dbReference>
<dbReference type="Pfam" id="PF00580">
    <property type="entry name" value="UvrD-helicase"/>
    <property type="match status" value="1"/>
</dbReference>
<keyword evidence="2" id="KW-0378">Hydrolase</keyword>
<evidence type="ECO:0000256" key="7">
    <source>
        <dbReference type="ARBA" id="ARBA00034808"/>
    </source>
</evidence>
<evidence type="ECO:0000256" key="6">
    <source>
        <dbReference type="ARBA" id="ARBA00034617"/>
    </source>
</evidence>
<evidence type="ECO:0000256" key="5">
    <source>
        <dbReference type="ARBA" id="ARBA00023235"/>
    </source>
</evidence>
<evidence type="ECO:0000256" key="3">
    <source>
        <dbReference type="ARBA" id="ARBA00022806"/>
    </source>
</evidence>
<evidence type="ECO:0000256" key="1">
    <source>
        <dbReference type="ARBA" id="ARBA00022741"/>
    </source>
</evidence>
<accession>A0A2I8SWG0</accession>
<name>A0A2I8SWG0_ECOLX</name>
<evidence type="ECO:0000256" key="2">
    <source>
        <dbReference type="ARBA" id="ARBA00022801"/>
    </source>
</evidence>
<dbReference type="GO" id="GO:0016787">
    <property type="term" value="F:hydrolase activity"/>
    <property type="evidence" value="ECO:0007669"/>
    <property type="project" value="UniProtKB-UniRule"/>
</dbReference>
<dbReference type="GO" id="GO:0005524">
    <property type="term" value="F:ATP binding"/>
    <property type="evidence" value="ECO:0007669"/>
    <property type="project" value="UniProtKB-UniRule"/>
</dbReference>
<dbReference type="AlphaFoldDB" id="A0A2I8SWG0"/>
<dbReference type="Pfam" id="PF13361">
    <property type="entry name" value="UvrD_C"/>
    <property type="match status" value="1"/>
</dbReference>
<gene>
    <name evidence="9" type="ORF">C3F40_30180</name>
</gene>
<organism evidence="9 10">
    <name type="scientific">Escherichia coli</name>
    <dbReference type="NCBI Taxonomy" id="562"/>
    <lineage>
        <taxon>Bacteria</taxon>
        <taxon>Pseudomonadati</taxon>
        <taxon>Pseudomonadota</taxon>
        <taxon>Gammaproteobacteria</taxon>
        <taxon>Enterobacterales</taxon>
        <taxon>Enterobacteriaceae</taxon>
        <taxon>Escherichia</taxon>
    </lineage>
</organism>
<dbReference type="GO" id="GO:0000724">
    <property type="term" value="P:double-strand break repair via homologous recombination"/>
    <property type="evidence" value="ECO:0007669"/>
    <property type="project" value="TreeGrafter"/>
</dbReference>
<evidence type="ECO:0000313" key="9">
    <source>
        <dbReference type="EMBL" id="AUY05847.1"/>
    </source>
</evidence>
<dbReference type="EC" id="5.6.2.4" evidence="7"/>
<keyword evidence="1" id="KW-0547">Nucleotide-binding</keyword>
<dbReference type="EMBL" id="CP026405">
    <property type="protein sequence ID" value="AUY05847.1"/>
    <property type="molecule type" value="Genomic_DNA"/>
</dbReference>
<dbReference type="InterPro" id="IPR027417">
    <property type="entry name" value="P-loop_NTPase"/>
</dbReference>
<protein>
    <recommendedName>
        <fullName evidence="7">DNA 3'-5' helicase</fullName>
        <ecNumber evidence="7">5.6.2.4</ecNumber>
    </recommendedName>
</protein>
<geneLocation type="plasmid" evidence="10">
    <name>peco-c85f</name>
</geneLocation>
<dbReference type="InterPro" id="IPR000212">
    <property type="entry name" value="DNA_helicase_UvrD/REP"/>
</dbReference>
<dbReference type="RefSeq" id="WP_103216134.1">
    <property type="nucleotide sequence ID" value="NZ_CP026207.1"/>
</dbReference>
<dbReference type="Gene3D" id="3.40.50.300">
    <property type="entry name" value="P-loop containing nucleotide triphosphate hydrolases"/>
    <property type="match status" value="2"/>
</dbReference>
<keyword evidence="9" id="KW-0614">Plasmid</keyword>
<dbReference type="PROSITE" id="PS51198">
    <property type="entry name" value="UVRD_HELICASE_ATP_BIND"/>
    <property type="match status" value="1"/>
</dbReference>